<evidence type="ECO:0000256" key="1">
    <source>
        <dbReference type="SAM" id="MobiDB-lite"/>
    </source>
</evidence>
<comment type="caution">
    <text evidence="2">The sequence shown here is derived from an EMBL/GenBank/DDBJ whole genome shotgun (WGS) entry which is preliminary data.</text>
</comment>
<dbReference type="InterPro" id="IPR029063">
    <property type="entry name" value="SAM-dependent_MTases_sf"/>
</dbReference>
<evidence type="ECO:0008006" key="4">
    <source>
        <dbReference type="Google" id="ProtNLM"/>
    </source>
</evidence>
<keyword evidence="3" id="KW-1185">Reference proteome</keyword>
<dbReference type="Proteomes" id="UP000695562">
    <property type="component" value="Unassembled WGS sequence"/>
</dbReference>
<dbReference type="PANTHER" id="PTHR14614:SF159">
    <property type="entry name" value="METHYLTRANSFERASE"/>
    <property type="match status" value="1"/>
</dbReference>
<dbReference type="InterPro" id="IPR019410">
    <property type="entry name" value="Methyltransf_16"/>
</dbReference>
<dbReference type="Pfam" id="PF10294">
    <property type="entry name" value="Methyltransf_16"/>
    <property type="match status" value="2"/>
</dbReference>
<evidence type="ECO:0000313" key="2">
    <source>
        <dbReference type="EMBL" id="KAF2076769.1"/>
    </source>
</evidence>
<dbReference type="AlphaFoldDB" id="A0A8J4VA45"/>
<dbReference type="OrthoDB" id="407325at2759"/>
<dbReference type="SUPFAM" id="SSF53335">
    <property type="entry name" value="S-adenosyl-L-methionine-dependent methyltransferases"/>
    <property type="match status" value="1"/>
</dbReference>
<dbReference type="CDD" id="cd02440">
    <property type="entry name" value="AdoMet_MTases"/>
    <property type="match status" value="1"/>
</dbReference>
<gene>
    <name evidence="2" type="ORF">CYY_001958</name>
</gene>
<name>A0A8J4VA45_9MYCE</name>
<dbReference type="Gene3D" id="3.40.50.150">
    <property type="entry name" value="Vaccinia Virus protein VP39"/>
    <property type="match status" value="1"/>
</dbReference>
<sequence>MLNGREKNGDLGIDWKQYALGANHYKRKTVGFGKYDKKEREYEKEIYIREMSIIEGGIGCSIWDAAIIISRWIFKNNTVFNNQTVLELGSGVGLPGILSAYYAKHVTLTDYLPPLIENLNYNIELNAKQDDGGSDNEDDEEEKQRKFTSLDSIRNKSTVKMLNWDEVDKIQDDTQYDIIFGSELTYSMLSVDNLIKVILKYLKPDGIFYEILSDDRDGVGYFIEEMTKRGFVNNIVSVPQEFLGNYGTKQRPETYKYYSFKYDNGLCKHKNME</sequence>
<protein>
    <recommendedName>
        <fullName evidence="4">Methyltransferase</fullName>
    </recommendedName>
</protein>
<proteinExistence type="predicted"/>
<evidence type="ECO:0000313" key="3">
    <source>
        <dbReference type="Proteomes" id="UP000695562"/>
    </source>
</evidence>
<dbReference type="EMBL" id="AJWJ01000050">
    <property type="protein sequence ID" value="KAF2076769.1"/>
    <property type="molecule type" value="Genomic_DNA"/>
</dbReference>
<dbReference type="PANTHER" id="PTHR14614">
    <property type="entry name" value="HEPATOCELLULAR CARCINOMA-ASSOCIATED ANTIGEN"/>
    <property type="match status" value="1"/>
</dbReference>
<reference evidence="2" key="1">
    <citation type="submission" date="2020-01" db="EMBL/GenBank/DDBJ databases">
        <title>Development of genomics and gene disruption for Polysphondylium violaceum indicates a role for the polyketide synthase stlB in stalk morphogenesis.</title>
        <authorList>
            <person name="Narita B."/>
            <person name="Kawabe Y."/>
            <person name="Kin K."/>
            <person name="Saito T."/>
            <person name="Gibbs R."/>
            <person name="Kuspa A."/>
            <person name="Muzny D."/>
            <person name="Queller D."/>
            <person name="Richards S."/>
            <person name="Strassman J."/>
            <person name="Sucgang R."/>
            <person name="Worley K."/>
            <person name="Schaap P."/>
        </authorList>
    </citation>
    <scope>NUCLEOTIDE SEQUENCE</scope>
    <source>
        <strain evidence="2">QSvi11</strain>
    </source>
</reference>
<feature type="region of interest" description="Disordered" evidence="1">
    <location>
        <begin position="127"/>
        <end position="147"/>
    </location>
</feature>
<organism evidence="2 3">
    <name type="scientific">Polysphondylium violaceum</name>
    <dbReference type="NCBI Taxonomy" id="133409"/>
    <lineage>
        <taxon>Eukaryota</taxon>
        <taxon>Amoebozoa</taxon>
        <taxon>Evosea</taxon>
        <taxon>Eumycetozoa</taxon>
        <taxon>Dictyostelia</taxon>
        <taxon>Dictyosteliales</taxon>
        <taxon>Dictyosteliaceae</taxon>
        <taxon>Polysphondylium</taxon>
    </lineage>
</organism>
<accession>A0A8J4VA45</accession>
<feature type="compositionally biased region" description="Acidic residues" evidence="1">
    <location>
        <begin position="132"/>
        <end position="141"/>
    </location>
</feature>